<dbReference type="EMBL" id="CP090166">
    <property type="protein sequence ID" value="UJO16413.1"/>
    <property type="molecule type" value="Genomic_DNA"/>
</dbReference>
<dbReference type="Gene3D" id="3.40.720.10">
    <property type="entry name" value="Alkaline Phosphatase, subunit A"/>
    <property type="match status" value="1"/>
</dbReference>
<dbReference type="GO" id="GO:0000329">
    <property type="term" value="C:fungal-type vacuole membrane"/>
    <property type="evidence" value="ECO:0007669"/>
    <property type="project" value="TreeGrafter"/>
</dbReference>
<dbReference type="InterPro" id="IPR018299">
    <property type="entry name" value="Alkaline_phosphatase_AS"/>
</dbReference>
<reference evidence="14" key="2">
    <citation type="journal article" date="2022" name="Microb. Genom.">
        <title>A chromosome-scale genome assembly of the tomato pathogen Cladosporium fulvum reveals a compartmentalized genome architecture and the presence of a dispensable chromosome.</title>
        <authorList>
            <person name="Zaccaron A.Z."/>
            <person name="Chen L.H."/>
            <person name="Samaras A."/>
            <person name="Stergiopoulos I."/>
        </authorList>
    </citation>
    <scope>NUCLEOTIDE SEQUENCE</scope>
    <source>
        <strain evidence="14">Race5_Kim</strain>
    </source>
</reference>
<comment type="cofactor">
    <cofactor evidence="9">
        <name>Zn(2+)</name>
        <dbReference type="ChEBI" id="CHEBI:29105"/>
    </cofactor>
    <text evidence="9">Binds 2 Zn(2+) ions.</text>
</comment>
<feature type="binding site" evidence="9">
    <location>
        <position position="403"/>
    </location>
    <ligand>
        <name>Zn(2+)</name>
        <dbReference type="ChEBI" id="CHEBI:29105"/>
        <label>2</label>
    </ligand>
</feature>
<dbReference type="GeneID" id="71984479"/>
<feature type="region of interest" description="Disordered" evidence="12">
    <location>
        <begin position="81"/>
        <end position="103"/>
    </location>
</feature>
<feature type="region of interest" description="Disordered" evidence="12">
    <location>
        <begin position="1"/>
        <end position="46"/>
    </location>
</feature>
<feature type="binding site" evidence="9">
    <location>
        <position position="518"/>
    </location>
    <ligand>
        <name>Zn(2+)</name>
        <dbReference type="ChEBI" id="CHEBI:29105"/>
        <label>2</label>
    </ligand>
</feature>
<evidence type="ECO:0000256" key="6">
    <source>
        <dbReference type="ARBA" id="ARBA00022833"/>
    </source>
</evidence>
<evidence type="ECO:0000256" key="4">
    <source>
        <dbReference type="ARBA" id="ARBA00022723"/>
    </source>
</evidence>
<keyword evidence="13" id="KW-0812">Transmembrane</keyword>
<feature type="transmembrane region" description="Helical" evidence="13">
    <location>
        <begin position="54"/>
        <end position="74"/>
    </location>
</feature>
<evidence type="ECO:0000313" key="15">
    <source>
        <dbReference type="Proteomes" id="UP000756132"/>
    </source>
</evidence>
<keyword evidence="6 9" id="KW-0862">Zinc</keyword>
<dbReference type="GO" id="GO:0004035">
    <property type="term" value="F:alkaline phosphatase activity"/>
    <property type="evidence" value="ECO:0007669"/>
    <property type="project" value="UniProtKB-EC"/>
</dbReference>
<evidence type="ECO:0000256" key="8">
    <source>
        <dbReference type="PIRSR" id="PIRSR601952-1"/>
    </source>
</evidence>
<dbReference type="KEGG" id="ffu:CLAFUR5_04601"/>
<dbReference type="AlphaFoldDB" id="A0A9Q8LFE8"/>
<keyword evidence="5 11" id="KW-0378">Hydrolase</keyword>
<feature type="binding site" evidence="9">
    <location>
        <position position="363"/>
    </location>
    <ligand>
        <name>Zn(2+)</name>
        <dbReference type="ChEBI" id="CHEBI:29105"/>
        <label>2</label>
    </ligand>
</feature>
<dbReference type="RefSeq" id="XP_047760779.1">
    <property type="nucleotide sequence ID" value="XM_047903749.1"/>
</dbReference>
<feature type="active site" description="Phosphoserine intermediate" evidence="8">
    <location>
        <position position="160"/>
    </location>
</feature>
<dbReference type="FunFam" id="3.40.720.10:FF:000063">
    <property type="entry name" value="Alkaline phosphatase"/>
    <property type="match status" value="1"/>
</dbReference>
<evidence type="ECO:0000256" key="5">
    <source>
        <dbReference type="ARBA" id="ARBA00022801"/>
    </source>
</evidence>
<feature type="binding site" evidence="9">
    <location>
        <position position="354"/>
    </location>
    <ligand>
        <name>Mg(2+)</name>
        <dbReference type="ChEBI" id="CHEBI:18420"/>
    </ligand>
</feature>
<dbReference type="CDD" id="cd16012">
    <property type="entry name" value="ALP"/>
    <property type="match status" value="1"/>
</dbReference>
<protein>
    <recommendedName>
        <fullName evidence="2 11">Alkaline phosphatase</fullName>
        <ecNumber evidence="2 11">3.1.3.1</ecNumber>
    </recommendedName>
</protein>
<feature type="binding site" evidence="9">
    <location>
        <position position="211"/>
    </location>
    <ligand>
        <name>Mg(2+)</name>
        <dbReference type="ChEBI" id="CHEBI:18420"/>
    </ligand>
</feature>
<dbReference type="PANTHER" id="PTHR11596:SF5">
    <property type="entry name" value="ALKALINE PHOSPHATASE"/>
    <property type="match status" value="1"/>
</dbReference>
<comment type="catalytic activity">
    <reaction evidence="11">
        <text>a phosphate monoester + H2O = an alcohol + phosphate</text>
        <dbReference type="Rhea" id="RHEA:15017"/>
        <dbReference type="ChEBI" id="CHEBI:15377"/>
        <dbReference type="ChEBI" id="CHEBI:30879"/>
        <dbReference type="ChEBI" id="CHEBI:43474"/>
        <dbReference type="ChEBI" id="CHEBI:67140"/>
        <dbReference type="EC" id="3.1.3.1"/>
    </reaction>
</comment>
<evidence type="ECO:0000256" key="9">
    <source>
        <dbReference type="PIRSR" id="PIRSR601952-2"/>
    </source>
</evidence>
<evidence type="ECO:0000256" key="12">
    <source>
        <dbReference type="SAM" id="MobiDB-lite"/>
    </source>
</evidence>
<dbReference type="InterPro" id="IPR001952">
    <property type="entry name" value="Alkaline_phosphatase"/>
</dbReference>
<comment type="similarity">
    <text evidence="1 10">Belongs to the alkaline phosphatase family.</text>
</comment>
<feature type="binding site" evidence="9">
    <location>
        <position position="213"/>
    </location>
    <ligand>
        <name>Mg(2+)</name>
        <dbReference type="ChEBI" id="CHEBI:18420"/>
    </ligand>
</feature>
<feature type="region of interest" description="Disordered" evidence="12">
    <location>
        <begin position="581"/>
        <end position="614"/>
    </location>
</feature>
<dbReference type="PRINTS" id="PR00113">
    <property type="entry name" value="ALKPHPHTASE"/>
</dbReference>
<feature type="compositionally biased region" description="Basic and acidic residues" evidence="12">
    <location>
        <begin position="581"/>
        <end position="601"/>
    </location>
</feature>
<evidence type="ECO:0000256" key="3">
    <source>
        <dbReference type="ARBA" id="ARBA00022553"/>
    </source>
</evidence>
<evidence type="ECO:0000256" key="7">
    <source>
        <dbReference type="ARBA" id="ARBA00022842"/>
    </source>
</evidence>
<evidence type="ECO:0000256" key="13">
    <source>
        <dbReference type="SAM" id="Phobius"/>
    </source>
</evidence>
<keyword evidence="4 9" id="KW-0479">Metal-binding</keyword>
<organism evidence="14 15">
    <name type="scientific">Passalora fulva</name>
    <name type="common">Tomato leaf mold</name>
    <name type="synonym">Cladosporium fulvum</name>
    <dbReference type="NCBI Taxonomy" id="5499"/>
    <lineage>
        <taxon>Eukaryota</taxon>
        <taxon>Fungi</taxon>
        <taxon>Dikarya</taxon>
        <taxon>Ascomycota</taxon>
        <taxon>Pezizomycotina</taxon>
        <taxon>Dothideomycetes</taxon>
        <taxon>Dothideomycetidae</taxon>
        <taxon>Mycosphaerellales</taxon>
        <taxon>Mycosphaerellaceae</taxon>
        <taxon>Fulvia</taxon>
    </lineage>
</organism>
<dbReference type="EC" id="3.1.3.1" evidence="2 11"/>
<dbReference type="InterPro" id="IPR017850">
    <property type="entry name" value="Alkaline_phosphatase_core_sf"/>
</dbReference>
<comment type="cofactor">
    <cofactor evidence="9">
        <name>Mg(2+)</name>
        <dbReference type="ChEBI" id="CHEBI:18420"/>
    </cofactor>
    <text evidence="9">Binds 1 Mg(2+) ion.</text>
</comment>
<dbReference type="SMART" id="SM00098">
    <property type="entry name" value="alkPPc"/>
    <property type="match status" value="1"/>
</dbReference>
<dbReference type="Proteomes" id="UP000756132">
    <property type="component" value="Chromosome 4"/>
</dbReference>
<reference evidence="14" key="1">
    <citation type="submission" date="2021-12" db="EMBL/GenBank/DDBJ databases">
        <authorList>
            <person name="Zaccaron A."/>
            <person name="Stergiopoulos I."/>
        </authorList>
    </citation>
    <scope>NUCLEOTIDE SEQUENCE</scope>
    <source>
        <strain evidence="14">Race5_Kim</strain>
    </source>
</reference>
<dbReference type="PROSITE" id="PS00123">
    <property type="entry name" value="ALKALINE_PHOSPHATASE"/>
    <property type="match status" value="1"/>
</dbReference>
<keyword evidence="7 9" id="KW-0460">Magnesium</keyword>
<feature type="binding site" evidence="9">
    <location>
        <position position="359"/>
    </location>
    <ligand>
        <name>Zn(2+)</name>
        <dbReference type="ChEBI" id="CHEBI:29105"/>
        <label>2</label>
    </ligand>
</feature>
<keyword evidence="3" id="KW-0597">Phosphoprotein</keyword>
<proteinExistence type="inferred from homology"/>
<feature type="binding site" evidence="9">
    <location>
        <position position="112"/>
    </location>
    <ligand>
        <name>Mg(2+)</name>
        <dbReference type="ChEBI" id="CHEBI:18420"/>
    </ligand>
</feature>
<dbReference type="GO" id="GO:0046872">
    <property type="term" value="F:metal ion binding"/>
    <property type="evidence" value="ECO:0007669"/>
    <property type="project" value="UniProtKB-KW"/>
</dbReference>
<keyword evidence="13" id="KW-0472">Membrane</keyword>
<sequence>MTSTSRGEEPLLAQRPSSQNSGEDGIEEEDALLTGQRTNKVEPTSSKSRKWREIGLFVWALIATAAVVILAVVYQHHLQTGGGDDDGPGEGPPSKGNSTGSGKKNLIFMVSDGMGPTSLTLTRSWRQYTEQLPWEETLILDDHLIGQSRTRSSSSLVTDSAAGATAFSCGDKSYNGAISVLPNFEPCGSVMEAAKRMGYTTGLVVTTRITDATPAVFASHVRRREMEDEIALQMIGETHPLGRMVDLMIGGGRCHFLPNTTEGSCRHDDVDVVKVAGKKHGWHYIDNRGDFDDLGTSAELPLLALLAETDIPYEIDRQHQSKIYPSLEETTKTALKILEAATKDSDKGFFVMIEGSRIDHAGHANDPAAQVREVLAYDHAMSAVLDFIEETDTPTLMVSTSDHETGGLATARQLHAAYPDYLWYPGVLANASQSASHTAHEYHVHLDKRSAADGDPNTDPNSENLNKYLKVLLKNNLGIHDPSIDEMEALVTKPDTSAYTFADMVSRRAQTGWSTHGHSGADVNIYSSDPEAAAALQGNHENTEVGEFLRSYLDLDDEVEKVTNELREHAKVNEMGFLGRRPEEDERLDGQDHRDHYSGDHKTKRHLSSCGCAK</sequence>
<dbReference type="Gene3D" id="1.10.60.40">
    <property type="match status" value="1"/>
</dbReference>
<evidence type="ECO:0000256" key="1">
    <source>
        <dbReference type="ARBA" id="ARBA00005984"/>
    </source>
</evidence>
<dbReference type="SUPFAM" id="SSF53649">
    <property type="entry name" value="Alkaline phosphatase-like"/>
    <property type="match status" value="1"/>
</dbReference>
<keyword evidence="15" id="KW-1185">Reference proteome</keyword>
<evidence type="ECO:0000256" key="10">
    <source>
        <dbReference type="RuleBase" id="RU003946"/>
    </source>
</evidence>
<dbReference type="OrthoDB" id="7392499at2759"/>
<dbReference type="OMA" id="KAAGYMT"/>
<accession>A0A9Q8LFE8</accession>
<keyword evidence="13" id="KW-1133">Transmembrane helix</keyword>
<dbReference type="Pfam" id="PF00245">
    <property type="entry name" value="Alk_phosphatase"/>
    <property type="match status" value="1"/>
</dbReference>
<evidence type="ECO:0000313" key="14">
    <source>
        <dbReference type="EMBL" id="UJO16413.1"/>
    </source>
</evidence>
<feature type="binding site" evidence="9">
    <location>
        <position position="112"/>
    </location>
    <ligand>
        <name>Zn(2+)</name>
        <dbReference type="ChEBI" id="CHEBI:29105"/>
        <label>2</label>
    </ligand>
</feature>
<feature type="compositionally biased region" description="Polar residues" evidence="12">
    <location>
        <begin position="35"/>
        <end position="46"/>
    </location>
</feature>
<name>A0A9Q8LFE8_PASFU</name>
<feature type="binding site" evidence="9">
    <location>
        <position position="402"/>
    </location>
    <ligand>
        <name>Zn(2+)</name>
        <dbReference type="ChEBI" id="CHEBI:29105"/>
        <label>2</label>
    </ligand>
</feature>
<dbReference type="PANTHER" id="PTHR11596">
    <property type="entry name" value="ALKALINE PHOSPHATASE"/>
    <property type="match status" value="1"/>
</dbReference>
<evidence type="ECO:0000256" key="11">
    <source>
        <dbReference type="RuleBase" id="RU003947"/>
    </source>
</evidence>
<evidence type="ECO:0000256" key="2">
    <source>
        <dbReference type="ARBA" id="ARBA00012647"/>
    </source>
</evidence>
<gene>
    <name evidence="14" type="ORF">CLAFUR5_04601</name>
</gene>